<dbReference type="HOGENOM" id="CLU_134339_0_0_9"/>
<dbReference type="KEGG" id="jeo:JMA_02720"/>
<protein>
    <submittedName>
        <fullName evidence="1">Uncharacterized protein</fullName>
    </submittedName>
</protein>
<dbReference type="BioCyc" id="JESP1508404:G14D9-9489-MONOMER"/>
<gene>
    <name evidence="1" type="ORF">JMA_02720</name>
</gene>
<keyword evidence="2" id="KW-1185">Reference proteome</keyword>
<evidence type="ECO:0000313" key="1">
    <source>
        <dbReference type="EMBL" id="AJD89589.1"/>
    </source>
</evidence>
<dbReference type="EMBL" id="CP009416">
    <property type="protein sequence ID" value="AJD89589.1"/>
    <property type="molecule type" value="Genomic_DNA"/>
</dbReference>
<sequence length="169" mass="20331">MVKFNRFNIDFDIHKETPYFQVNREQSIRFGMEDLHVAQLREIVETIFQSTDNLRLIFVSAYIKNHQHISSKSKIGKQIRINNWQEHVVKDPALGEGVVYTTIRHLDISDIMNYCIRQLKGYEGAYISFYNDDFLLYVSNDVIDMISHDKERIKHLKRKYVQLYDRYYE</sequence>
<dbReference type="OrthoDB" id="2452311at2"/>
<name>A0A0B5ANK7_9BACL</name>
<accession>A0A0B5ANK7</accession>
<reference evidence="1 2" key="1">
    <citation type="submission" date="2014-08" db="EMBL/GenBank/DDBJ databases">
        <title>Complete genome of a marine bacteria Jeotgalibacillus malaysiensis.</title>
        <authorList>
            <person name="Yaakop A.S."/>
            <person name="Chan K.-G."/>
            <person name="Goh K.M."/>
        </authorList>
    </citation>
    <scope>NUCLEOTIDE SEQUENCE [LARGE SCALE GENOMIC DNA]</scope>
    <source>
        <strain evidence="1 2">D5</strain>
    </source>
</reference>
<proteinExistence type="predicted"/>
<dbReference type="AlphaFoldDB" id="A0A0B5ANK7"/>
<organism evidence="1 2">
    <name type="scientific">Jeotgalibacillus malaysiensis</name>
    <dbReference type="NCBI Taxonomy" id="1508404"/>
    <lineage>
        <taxon>Bacteria</taxon>
        <taxon>Bacillati</taxon>
        <taxon>Bacillota</taxon>
        <taxon>Bacilli</taxon>
        <taxon>Bacillales</taxon>
        <taxon>Caryophanaceae</taxon>
        <taxon>Jeotgalibacillus</taxon>
    </lineage>
</organism>
<dbReference type="STRING" id="1508404.JMA_02720"/>
<dbReference type="Proteomes" id="UP000031449">
    <property type="component" value="Chromosome"/>
</dbReference>
<evidence type="ECO:0000313" key="2">
    <source>
        <dbReference type="Proteomes" id="UP000031449"/>
    </source>
</evidence>